<feature type="region of interest" description="Disordered" evidence="2">
    <location>
        <begin position="1"/>
        <end position="52"/>
    </location>
</feature>
<dbReference type="GO" id="GO:0099152">
    <property type="term" value="P:regulation of neurotransmitter receptor transport, endosome to postsynaptic membrane"/>
    <property type="evidence" value="ECO:0007669"/>
    <property type="project" value="TreeGrafter"/>
</dbReference>
<name>A0A7S4B556_CHRCT</name>
<reference evidence="3" key="1">
    <citation type="submission" date="2021-01" db="EMBL/GenBank/DDBJ databases">
        <authorList>
            <person name="Corre E."/>
            <person name="Pelletier E."/>
            <person name="Niang G."/>
            <person name="Scheremetjew M."/>
            <person name="Finn R."/>
            <person name="Kale V."/>
            <person name="Holt S."/>
            <person name="Cochrane G."/>
            <person name="Meng A."/>
            <person name="Brown T."/>
            <person name="Cohen L."/>
        </authorList>
    </citation>
    <scope>NUCLEOTIDE SEQUENCE</scope>
    <source>
        <strain evidence="3">CCMP645</strain>
    </source>
</reference>
<dbReference type="PANTHER" id="PTHR18978:SF1">
    <property type="entry name" value="GRIP1-ASSOCIATED PROTEIN 1"/>
    <property type="match status" value="1"/>
</dbReference>
<dbReference type="AlphaFoldDB" id="A0A7S4B556"/>
<proteinExistence type="predicted"/>
<feature type="region of interest" description="Disordered" evidence="2">
    <location>
        <begin position="374"/>
        <end position="413"/>
    </location>
</feature>
<dbReference type="GO" id="GO:0098887">
    <property type="term" value="P:neurotransmitter receptor transport, endosome to postsynaptic membrane"/>
    <property type="evidence" value="ECO:0007669"/>
    <property type="project" value="TreeGrafter"/>
</dbReference>
<feature type="region of interest" description="Disordered" evidence="2">
    <location>
        <begin position="301"/>
        <end position="345"/>
    </location>
</feature>
<evidence type="ECO:0000313" key="3">
    <source>
        <dbReference type="EMBL" id="CAE0753302.1"/>
    </source>
</evidence>
<accession>A0A7S4B556</accession>
<evidence type="ECO:0000256" key="2">
    <source>
        <dbReference type="SAM" id="MobiDB-lite"/>
    </source>
</evidence>
<feature type="compositionally biased region" description="Low complexity" evidence="2">
    <location>
        <begin position="15"/>
        <end position="30"/>
    </location>
</feature>
<organism evidence="3">
    <name type="scientific">Chrysotila carterae</name>
    <name type="common">Marine alga</name>
    <name type="synonym">Syracosphaera carterae</name>
    <dbReference type="NCBI Taxonomy" id="13221"/>
    <lineage>
        <taxon>Eukaryota</taxon>
        <taxon>Haptista</taxon>
        <taxon>Haptophyta</taxon>
        <taxon>Prymnesiophyceae</taxon>
        <taxon>Isochrysidales</taxon>
        <taxon>Isochrysidaceae</taxon>
        <taxon>Chrysotila</taxon>
    </lineage>
</organism>
<feature type="compositionally biased region" description="Low complexity" evidence="2">
    <location>
        <begin position="393"/>
        <end position="403"/>
    </location>
</feature>
<protein>
    <submittedName>
        <fullName evidence="3">Uncharacterized protein</fullName>
    </submittedName>
</protein>
<evidence type="ECO:0000256" key="1">
    <source>
        <dbReference type="SAM" id="Coils"/>
    </source>
</evidence>
<gene>
    <name evidence="3" type="ORF">PCAR00345_LOCUS5889</name>
</gene>
<feature type="coiled-coil region" evidence="1">
    <location>
        <begin position="221"/>
        <end position="255"/>
    </location>
</feature>
<dbReference type="PANTHER" id="PTHR18978">
    <property type="entry name" value="GRIP-1 ASSOCIATED PROTEIN 1"/>
    <property type="match status" value="1"/>
</dbReference>
<dbReference type="EMBL" id="HBIZ01009979">
    <property type="protein sequence ID" value="CAE0753302.1"/>
    <property type="molecule type" value="Transcribed_RNA"/>
</dbReference>
<sequence length="568" mass="59978">MPRGRKNPETFFQQPSSSLSPSLNENSDLSTPDERLTHPMKGSEASDGKIGCSSLSMESSAVAQGNPAGACVDQGMAPTDVVLPAVSGQLRLTDAGETVTGAVFAGSDPAHLTKSAGGHNTSGDQQNEPCMCSGTLTSTAVPVAQQAGSGGLAEKRLFGSQEFATPAQDSGENSAASASLPGRHVGICSSTQGNILTALEEFQLEARRSHDALVARTSLLVNDLIKERDAAVLRAQQAEEAVADLQRTARAQAAEAALSKIVTDGVSSLGACMHRWKQLRNDDEANFPPTSAASASVAHVEAEDAEHALTDTGEPAFAGRMGTAKGGTEAASQTETDAAATVSHVSQGVQVPAGADTAHSGDQHVVTDGDTEAGEQAMTPTHDAGASQRVTKASSSSADGGDTTSRRPAGSASLFQRWFAPSSSLEREQRPSYDDLTNLNDGLLKKLHHLNVENTFLHERTAHLEDSMQNLLRELAEKREILRHLYILHFRESASEPTTAERLSDWAAKSLVFLRSGEARQREQELGDAMELVLEETLKQNIELQRQLGITKASALPADPSIEGQQHV</sequence>
<dbReference type="InterPro" id="IPR026204">
    <property type="entry name" value="GRIPAP1"/>
</dbReference>
<keyword evidence="1" id="KW-0175">Coiled coil</keyword>